<dbReference type="SUPFAM" id="SSF54523">
    <property type="entry name" value="Pili subunits"/>
    <property type="match status" value="1"/>
</dbReference>
<dbReference type="AlphaFoldDB" id="A0A518CB03"/>
<dbReference type="OrthoDB" id="253619at2"/>
<protein>
    <recommendedName>
        <fullName evidence="5">Type II secretion system protein G</fullName>
    </recommendedName>
</protein>
<feature type="transmembrane region" description="Helical" evidence="2">
    <location>
        <begin position="22"/>
        <end position="44"/>
    </location>
</feature>
<keyword evidence="2" id="KW-1133">Transmembrane helix</keyword>
<keyword evidence="2" id="KW-0812">Transmembrane</keyword>
<dbReference type="RefSeq" id="WP_144974482.1">
    <property type="nucleotide sequence ID" value="NZ_CP036289.1"/>
</dbReference>
<dbReference type="InterPro" id="IPR045584">
    <property type="entry name" value="Pilin-like"/>
</dbReference>
<dbReference type="NCBIfam" id="TIGR02532">
    <property type="entry name" value="IV_pilin_GFxxxE"/>
    <property type="match status" value="1"/>
</dbReference>
<gene>
    <name evidence="3" type="ORF">Pan97_34480</name>
</gene>
<dbReference type="EMBL" id="CP036289">
    <property type="protein sequence ID" value="QDU76399.1"/>
    <property type="molecule type" value="Genomic_DNA"/>
</dbReference>
<feature type="region of interest" description="Disordered" evidence="1">
    <location>
        <begin position="219"/>
        <end position="241"/>
    </location>
</feature>
<sequence length="329" mass="36396">MPITARQFAIRLTRPAFTLVELLVVMGVLAMLSSLVLVGLSSAAEQARANRTRSQVQKIHELLMPRWEEYRYRRVQASKSGNVRARQTARVDRIREMMRIEMPDRMSDVIDAPVSLNSTPALQLRYQRAVTNATGAANFTAAQSIWTSDHESSECLYMILASIQSGETNGLDFFKPSEIGDTDDDGVPEILDGWGQPILFIRWPFGYPEIATSTSGERRNGLSQLMDNTSPDPFDPLGVRGGRTTTSTSPRIEYAHFPLYPLIFSAGPDGLYNIQVDIGQDYSTTTPPNNPYMEVSGTPPQRVGQIADTSGEELDNITNHVLVIAGNSQ</sequence>
<dbReference type="KEGG" id="bvo:Pan97_34480"/>
<accession>A0A518CB03</accession>
<evidence type="ECO:0000313" key="3">
    <source>
        <dbReference type="EMBL" id="QDU76399.1"/>
    </source>
</evidence>
<evidence type="ECO:0000256" key="2">
    <source>
        <dbReference type="SAM" id="Phobius"/>
    </source>
</evidence>
<evidence type="ECO:0000256" key="1">
    <source>
        <dbReference type="SAM" id="MobiDB-lite"/>
    </source>
</evidence>
<keyword evidence="2" id="KW-0472">Membrane</keyword>
<proteinExistence type="predicted"/>
<feature type="compositionally biased region" description="Polar residues" evidence="1">
    <location>
        <begin position="219"/>
        <end position="231"/>
    </location>
</feature>
<evidence type="ECO:0008006" key="5">
    <source>
        <dbReference type="Google" id="ProtNLM"/>
    </source>
</evidence>
<name>A0A518CB03_9BACT</name>
<organism evidence="3 4">
    <name type="scientific">Bremerella volcania</name>
    <dbReference type="NCBI Taxonomy" id="2527984"/>
    <lineage>
        <taxon>Bacteria</taxon>
        <taxon>Pseudomonadati</taxon>
        <taxon>Planctomycetota</taxon>
        <taxon>Planctomycetia</taxon>
        <taxon>Pirellulales</taxon>
        <taxon>Pirellulaceae</taxon>
        <taxon>Bremerella</taxon>
    </lineage>
</organism>
<dbReference type="InterPro" id="IPR012902">
    <property type="entry name" value="N_methyl_site"/>
</dbReference>
<keyword evidence="4" id="KW-1185">Reference proteome</keyword>
<evidence type="ECO:0000313" key="4">
    <source>
        <dbReference type="Proteomes" id="UP000318626"/>
    </source>
</evidence>
<reference evidence="4" key="1">
    <citation type="submission" date="2019-02" db="EMBL/GenBank/DDBJ databases">
        <title>Deep-cultivation of Planctomycetes and their phenomic and genomic characterization uncovers novel biology.</title>
        <authorList>
            <person name="Wiegand S."/>
            <person name="Jogler M."/>
            <person name="Boedeker C."/>
            <person name="Pinto D."/>
            <person name="Vollmers J."/>
            <person name="Rivas-Marin E."/>
            <person name="Kohn T."/>
            <person name="Peeters S.H."/>
            <person name="Heuer A."/>
            <person name="Rast P."/>
            <person name="Oberbeckmann S."/>
            <person name="Bunk B."/>
            <person name="Jeske O."/>
            <person name="Meyerdierks A."/>
            <person name="Storesund J.E."/>
            <person name="Kallscheuer N."/>
            <person name="Luecker S."/>
            <person name="Lage O.M."/>
            <person name="Pohl T."/>
            <person name="Merkel B.J."/>
            <person name="Hornburger P."/>
            <person name="Mueller R.-W."/>
            <person name="Bruemmer F."/>
            <person name="Labrenz M."/>
            <person name="Spormann A.M."/>
            <person name="Op den Camp H."/>
            <person name="Overmann J."/>
            <person name="Amann R."/>
            <person name="Jetten M.S.M."/>
            <person name="Mascher T."/>
            <person name="Medema M.H."/>
            <person name="Devos D.P."/>
            <person name="Kaster A.-K."/>
            <person name="Ovreas L."/>
            <person name="Rohde M."/>
            <person name="Galperin M.Y."/>
            <person name="Jogler C."/>
        </authorList>
    </citation>
    <scope>NUCLEOTIDE SEQUENCE [LARGE SCALE GENOMIC DNA]</scope>
    <source>
        <strain evidence="4">Pan97</strain>
    </source>
</reference>
<dbReference type="Gene3D" id="3.30.700.10">
    <property type="entry name" value="Glycoprotein, Type 4 Pilin"/>
    <property type="match status" value="1"/>
</dbReference>
<dbReference type="Proteomes" id="UP000318626">
    <property type="component" value="Chromosome"/>
</dbReference>